<gene>
    <name evidence="1" type="primary">ORF42587</name>
</gene>
<evidence type="ECO:0000313" key="1">
    <source>
        <dbReference type="EMBL" id="CEK61558.1"/>
    </source>
</evidence>
<organism evidence="1">
    <name type="scientific">Arion vulgaris</name>
    <dbReference type="NCBI Taxonomy" id="1028688"/>
    <lineage>
        <taxon>Eukaryota</taxon>
        <taxon>Metazoa</taxon>
        <taxon>Spiralia</taxon>
        <taxon>Lophotrochozoa</taxon>
        <taxon>Mollusca</taxon>
        <taxon>Gastropoda</taxon>
        <taxon>Heterobranchia</taxon>
        <taxon>Euthyneura</taxon>
        <taxon>Panpulmonata</taxon>
        <taxon>Eupulmonata</taxon>
        <taxon>Stylommatophora</taxon>
        <taxon>Helicina</taxon>
        <taxon>Arionoidea</taxon>
        <taxon>Arionidae</taxon>
        <taxon>Arion</taxon>
    </lineage>
</organism>
<sequence length="138" mass="15768">QVSALSAIDRYLYIGTTRGNVLVTEAVTLIPFCVFQCHAAEEFYIKGIFPLMSVFEDFGTKSEEDDAKLEDENDTFQVRVPAIVTVGKGYTNILKTFHPNMDLGPNKNMLRTDQQLQADPHARHTFLLSWNAEDWEFY</sequence>
<dbReference type="EMBL" id="HACG01014693">
    <property type="protein sequence ID" value="CEK61558.1"/>
    <property type="molecule type" value="Transcribed_RNA"/>
</dbReference>
<dbReference type="AlphaFoldDB" id="A0A0B6YZ87"/>
<accession>A0A0B6YZ87</accession>
<feature type="non-terminal residue" evidence="1">
    <location>
        <position position="1"/>
    </location>
</feature>
<protein>
    <submittedName>
        <fullName evidence="1">Uncharacterized protein</fullName>
    </submittedName>
</protein>
<reference evidence="1" key="1">
    <citation type="submission" date="2014-12" db="EMBL/GenBank/DDBJ databases">
        <title>Insight into the proteome of Arion vulgaris.</title>
        <authorList>
            <person name="Aradska J."/>
            <person name="Bulat T."/>
            <person name="Smidak R."/>
            <person name="Sarate P."/>
            <person name="Gangsoo J."/>
            <person name="Sialana F."/>
            <person name="Bilban M."/>
            <person name="Lubec G."/>
        </authorList>
    </citation>
    <scope>NUCLEOTIDE SEQUENCE</scope>
    <source>
        <tissue evidence="1">Skin</tissue>
    </source>
</reference>
<name>A0A0B6YZ87_9EUPU</name>
<proteinExistence type="predicted"/>